<gene>
    <name evidence="1" type="ORF">HD601_003437</name>
</gene>
<evidence type="ECO:0000313" key="2">
    <source>
        <dbReference type="Proteomes" id="UP000542813"/>
    </source>
</evidence>
<evidence type="ECO:0008006" key="3">
    <source>
        <dbReference type="Google" id="ProtNLM"/>
    </source>
</evidence>
<comment type="caution">
    <text evidence="1">The sequence shown here is derived from an EMBL/GenBank/DDBJ whole genome shotgun (WGS) entry which is preliminary data.</text>
</comment>
<evidence type="ECO:0000313" key="1">
    <source>
        <dbReference type="EMBL" id="MBB5788862.1"/>
    </source>
</evidence>
<dbReference type="EMBL" id="JACHMM010000001">
    <property type="protein sequence ID" value="MBB5788862.1"/>
    <property type="molecule type" value="Genomic_DNA"/>
</dbReference>
<protein>
    <recommendedName>
        <fullName evidence="3">DUF892 family protein</fullName>
    </recommendedName>
</protein>
<accession>A0A7W9LM96</accession>
<proteinExistence type="predicted"/>
<dbReference type="Proteomes" id="UP000542813">
    <property type="component" value="Unassembled WGS sequence"/>
</dbReference>
<organism evidence="1 2">
    <name type="scientific">Jiangella mangrovi</name>
    <dbReference type="NCBI Taxonomy" id="1524084"/>
    <lineage>
        <taxon>Bacteria</taxon>
        <taxon>Bacillati</taxon>
        <taxon>Actinomycetota</taxon>
        <taxon>Actinomycetes</taxon>
        <taxon>Jiangellales</taxon>
        <taxon>Jiangellaceae</taxon>
        <taxon>Jiangella</taxon>
    </lineage>
</organism>
<sequence length="164" mass="17528">MMVRLTAALRDLYRDETELAAALLRVADRHGADPELHHGCHDLARWSEQHATDLVEAGRRYGLGVSEPAGYGAGYGAAVDGAAADAVDPGLLLLADLRDLHRRSAGVVLDWDVVAQAAQALRDRELLALAQASRTQAERQLAWSKALVKASAAQIMTSPPQDAS</sequence>
<dbReference type="InterPro" id="IPR012347">
    <property type="entry name" value="Ferritin-like"/>
</dbReference>
<keyword evidence="2" id="KW-1185">Reference proteome</keyword>
<reference evidence="1 2" key="1">
    <citation type="submission" date="2020-08" db="EMBL/GenBank/DDBJ databases">
        <title>Sequencing the genomes of 1000 actinobacteria strains.</title>
        <authorList>
            <person name="Klenk H.-P."/>
        </authorList>
    </citation>
    <scope>NUCLEOTIDE SEQUENCE [LARGE SCALE GENOMIC DNA]</scope>
    <source>
        <strain evidence="1 2">DSM 102122</strain>
    </source>
</reference>
<dbReference type="Gene3D" id="1.20.1260.10">
    <property type="match status" value="1"/>
</dbReference>
<dbReference type="AlphaFoldDB" id="A0A7W9LM96"/>
<dbReference type="RefSeq" id="WP_184823812.1">
    <property type="nucleotide sequence ID" value="NZ_JACHMM010000001.1"/>
</dbReference>
<name>A0A7W9LM96_9ACTN</name>